<gene>
    <name evidence="2" type="ORF">FIBSPDRAFT_962637</name>
</gene>
<evidence type="ECO:0000313" key="2">
    <source>
        <dbReference type="EMBL" id="KZP10964.1"/>
    </source>
</evidence>
<sequence length="443" mass="47917">MPPPTAPHAAPALQHQPTSQPVQYPKEILWSLADAKLDEDVASSEGNMSRLSMGRVLRHPNGDSVSTGEYHAIKATAHAIAYNLNQLPIPHGHSHLGGTRTLRFYKSNMVADWNAAVARAESEQELLALCPAHWKAEHVLQAALQATHESNKTKTNGSAISKCSCSNSNATSGSSSSKRPRSNSITNHMKAKLHIQSMMATTKFTFTPTAKNLPTLLPTLVDSLYANLLHIISSEHPDVTDAVDLLHTLNANQAFMVGEPSLIFSVFLERVESATPVLTEEADENDSPEMWGHTQFAGGSMTCTSVLDTWASIGSSSFVYRLIAAVLTTDNYLGEVCRLLWAAWKSAGGPVAKGKEKAVSHLNMNQPQDTESASADSALRTALEGWYVPELKKWITEHKLTTHSTKKAVLVDAICSGTDTQKPSLEVALTGIEKRGKKTPSPT</sequence>
<keyword evidence="3" id="KW-1185">Reference proteome</keyword>
<feature type="region of interest" description="Disordered" evidence="1">
    <location>
        <begin position="151"/>
        <end position="183"/>
    </location>
</feature>
<evidence type="ECO:0000256" key="1">
    <source>
        <dbReference type="SAM" id="MobiDB-lite"/>
    </source>
</evidence>
<name>A0A165ZVB6_9AGAM</name>
<feature type="compositionally biased region" description="Low complexity" evidence="1">
    <location>
        <begin position="163"/>
        <end position="177"/>
    </location>
</feature>
<dbReference type="OrthoDB" id="3227833at2759"/>
<reference evidence="2 3" key="1">
    <citation type="journal article" date="2016" name="Mol. Biol. Evol.">
        <title>Comparative Genomics of Early-Diverging Mushroom-Forming Fungi Provides Insights into the Origins of Lignocellulose Decay Capabilities.</title>
        <authorList>
            <person name="Nagy L.G."/>
            <person name="Riley R."/>
            <person name="Tritt A."/>
            <person name="Adam C."/>
            <person name="Daum C."/>
            <person name="Floudas D."/>
            <person name="Sun H."/>
            <person name="Yadav J.S."/>
            <person name="Pangilinan J."/>
            <person name="Larsson K.H."/>
            <person name="Matsuura K."/>
            <person name="Barry K."/>
            <person name="Labutti K."/>
            <person name="Kuo R."/>
            <person name="Ohm R.A."/>
            <person name="Bhattacharya S.S."/>
            <person name="Shirouzu T."/>
            <person name="Yoshinaga Y."/>
            <person name="Martin F.M."/>
            <person name="Grigoriev I.V."/>
            <person name="Hibbett D.S."/>
        </authorList>
    </citation>
    <scope>NUCLEOTIDE SEQUENCE [LARGE SCALE GENOMIC DNA]</scope>
    <source>
        <strain evidence="2 3">CBS 109695</strain>
    </source>
</reference>
<organism evidence="2 3">
    <name type="scientific">Athelia psychrophila</name>
    <dbReference type="NCBI Taxonomy" id="1759441"/>
    <lineage>
        <taxon>Eukaryota</taxon>
        <taxon>Fungi</taxon>
        <taxon>Dikarya</taxon>
        <taxon>Basidiomycota</taxon>
        <taxon>Agaricomycotina</taxon>
        <taxon>Agaricomycetes</taxon>
        <taxon>Agaricomycetidae</taxon>
        <taxon>Atheliales</taxon>
        <taxon>Atheliaceae</taxon>
        <taxon>Athelia</taxon>
    </lineage>
</organism>
<proteinExistence type="predicted"/>
<dbReference type="STRING" id="436010.A0A165ZVB6"/>
<dbReference type="EMBL" id="KV417670">
    <property type="protein sequence ID" value="KZP10964.1"/>
    <property type="molecule type" value="Genomic_DNA"/>
</dbReference>
<accession>A0A165ZVB6</accession>
<evidence type="ECO:0000313" key="3">
    <source>
        <dbReference type="Proteomes" id="UP000076532"/>
    </source>
</evidence>
<protein>
    <submittedName>
        <fullName evidence="2">Uncharacterized protein</fullName>
    </submittedName>
</protein>
<feature type="compositionally biased region" description="Low complexity" evidence="1">
    <location>
        <begin position="7"/>
        <end position="18"/>
    </location>
</feature>
<dbReference type="AlphaFoldDB" id="A0A165ZVB6"/>
<dbReference type="Proteomes" id="UP000076532">
    <property type="component" value="Unassembled WGS sequence"/>
</dbReference>
<feature type="region of interest" description="Disordered" evidence="1">
    <location>
        <begin position="1"/>
        <end position="20"/>
    </location>
</feature>